<evidence type="ECO:0000256" key="1">
    <source>
        <dbReference type="ARBA" id="ARBA00023186"/>
    </source>
</evidence>
<dbReference type="RefSeq" id="WP_190351086.1">
    <property type="nucleotide sequence ID" value="NZ_JACJPY010000032.1"/>
</dbReference>
<keyword evidence="2" id="KW-1133">Transmembrane helix</keyword>
<dbReference type="Gene3D" id="1.10.287.110">
    <property type="entry name" value="DnaJ domain"/>
    <property type="match status" value="1"/>
</dbReference>
<feature type="transmembrane region" description="Helical" evidence="2">
    <location>
        <begin position="125"/>
        <end position="148"/>
    </location>
</feature>
<keyword evidence="1" id="KW-0143">Chaperone</keyword>
<gene>
    <name evidence="4" type="ORF">H6F44_11415</name>
</gene>
<sequence>MSKSPKKTYYAILGVTPWANEVDIRRAYRDLSKLYHPDTTQLPQTEAVESFRQINEAYATLSNPERRNAYDRLIQFSRYQYSNAANPNVAATPNYEDYKLRSPQNLQTIDNDGLPTERPLSGGELFALLLIGGTLLACLVLAILIAWLRGDPLLPDLMPQILESSPISMMSNLIYGASIPNYSPI</sequence>
<dbReference type="InterPro" id="IPR001623">
    <property type="entry name" value="DnaJ_domain"/>
</dbReference>
<dbReference type="Pfam" id="PF00226">
    <property type="entry name" value="DnaJ"/>
    <property type="match status" value="1"/>
</dbReference>
<evidence type="ECO:0000313" key="5">
    <source>
        <dbReference type="Proteomes" id="UP000631421"/>
    </source>
</evidence>
<dbReference type="PROSITE" id="PS50076">
    <property type="entry name" value="DNAJ_2"/>
    <property type="match status" value="1"/>
</dbReference>
<dbReference type="Proteomes" id="UP000631421">
    <property type="component" value="Unassembled WGS sequence"/>
</dbReference>
<evidence type="ECO:0000256" key="2">
    <source>
        <dbReference type="SAM" id="Phobius"/>
    </source>
</evidence>
<name>A0A926UT94_9CYAN</name>
<dbReference type="AlphaFoldDB" id="A0A926UT94"/>
<dbReference type="SMART" id="SM00271">
    <property type="entry name" value="DnaJ"/>
    <property type="match status" value="1"/>
</dbReference>
<comment type="caution">
    <text evidence="4">The sequence shown here is derived from an EMBL/GenBank/DDBJ whole genome shotgun (WGS) entry which is preliminary data.</text>
</comment>
<dbReference type="PANTHER" id="PTHR44145">
    <property type="entry name" value="DNAJ HOMOLOG SUBFAMILY A MEMBER 3, MITOCHONDRIAL"/>
    <property type="match status" value="1"/>
</dbReference>
<keyword evidence="5" id="KW-1185">Reference proteome</keyword>
<reference evidence="4" key="2">
    <citation type="submission" date="2020-08" db="EMBL/GenBank/DDBJ databases">
        <authorList>
            <person name="Chen M."/>
            <person name="Teng W."/>
            <person name="Zhao L."/>
            <person name="Hu C."/>
            <person name="Zhou Y."/>
            <person name="Han B."/>
            <person name="Song L."/>
            <person name="Shu W."/>
        </authorList>
    </citation>
    <scope>NUCLEOTIDE SEQUENCE</scope>
    <source>
        <strain evidence="4">FACHB-1277</strain>
    </source>
</reference>
<keyword evidence="2" id="KW-0472">Membrane</keyword>
<dbReference type="InterPro" id="IPR036869">
    <property type="entry name" value="J_dom_sf"/>
</dbReference>
<proteinExistence type="predicted"/>
<protein>
    <submittedName>
        <fullName evidence="4">J domain-containing protein</fullName>
    </submittedName>
</protein>
<dbReference type="EMBL" id="JACJPY010000032">
    <property type="protein sequence ID" value="MBD2150722.1"/>
    <property type="molecule type" value="Genomic_DNA"/>
</dbReference>
<dbReference type="PANTHER" id="PTHR44145:SF3">
    <property type="entry name" value="DNAJ HOMOLOG SUBFAMILY A MEMBER 3, MITOCHONDRIAL"/>
    <property type="match status" value="1"/>
</dbReference>
<accession>A0A926UT94</accession>
<feature type="domain" description="J" evidence="3">
    <location>
        <begin position="8"/>
        <end position="74"/>
    </location>
</feature>
<dbReference type="PROSITE" id="PS00636">
    <property type="entry name" value="DNAJ_1"/>
    <property type="match status" value="1"/>
</dbReference>
<evidence type="ECO:0000313" key="4">
    <source>
        <dbReference type="EMBL" id="MBD2150722.1"/>
    </source>
</evidence>
<organism evidence="4 5">
    <name type="scientific">Pseudanabaena cinerea FACHB-1277</name>
    <dbReference type="NCBI Taxonomy" id="2949581"/>
    <lineage>
        <taxon>Bacteria</taxon>
        <taxon>Bacillati</taxon>
        <taxon>Cyanobacteriota</taxon>
        <taxon>Cyanophyceae</taxon>
        <taxon>Pseudanabaenales</taxon>
        <taxon>Pseudanabaenaceae</taxon>
        <taxon>Pseudanabaena</taxon>
        <taxon>Pseudanabaena cinerea</taxon>
    </lineage>
</organism>
<dbReference type="CDD" id="cd06257">
    <property type="entry name" value="DnaJ"/>
    <property type="match status" value="1"/>
</dbReference>
<dbReference type="SUPFAM" id="SSF46565">
    <property type="entry name" value="Chaperone J-domain"/>
    <property type="match status" value="1"/>
</dbReference>
<keyword evidence="2" id="KW-0812">Transmembrane</keyword>
<evidence type="ECO:0000259" key="3">
    <source>
        <dbReference type="PROSITE" id="PS50076"/>
    </source>
</evidence>
<dbReference type="InterPro" id="IPR051938">
    <property type="entry name" value="Apopto_cytoskel_mod"/>
</dbReference>
<reference evidence="4" key="1">
    <citation type="journal article" date="2015" name="ISME J.">
        <title>Draft Genome Sequence of Streptomyces incarnatus NRRL8089, which Produces the Nucleoside Antibiotic Sinefungin.</title>
        <authorList>
            <person name="Oshima K."/>
            <person name="Hattori M."/>
            <person name="Shimizu H."/>
            <person name="Fukuda K."/>
            <person name="Nemoto M."/>
            <person name="Inagaki K."/>
            <person name="Tamura T."/>
        </authorList>
    </citation>
    <scope>NUCLEOTIDE SEQUENCE</scope>
    <source>
        <strain evidence="4">FACHB-1277</strain>
    </source>
</reference>
<dbReference type="InterPro" id="IPR018253">
    <property type="entry name" value="DnaJ_domain_CS"/>
</dbReference>
<dbReference type="PRINTS" id="PR00625">
    <property type="entry name" value="JDOMAIN"/>
</dbReference>